<dbReference type="Pfam" id="PF02812">
    <property type="entry name" value="ELFV_dehydrog_N"/>
    <property type="match status" value="1"/>
</dbReference>
<feature type="binding site" evidence="5">
    <location>
        <position position="176"/>
    </location>
    <ligand>
        <name>NAD(+)</name>
        <dbReference type="ChEBI" id="CHEBI:57540"/>
    </ligand>
</feature>
<dbReference type="InterPro" id="IPR033524">
    <property type="entry name" value="Glu/Leu/Phe/Val_DH_AS"/>
</dbReference>
<protein>
    <recommendedName>
        <fullName evidence="3">Glutamate dehydrogenase</fullName>
    </recommendedName>
</protein>
<evidence type="ECO:0000313" key="10">
    <source>
        <dbReference type="Proteomes" id="UP000229674"/>
    </source>
</evidence>
<evidence type="ECO:0000256" key="6">
    <source>
        <dbReference type="PIRSR" id="PIRSR000185-3"/>
    </source>
</evidence>
<evidence type="ECO:0000256" key="5">
    <source>
        <dbReference type="PIRSR" id="PIRSR000185-2"/>
    </source>
</evidence>
<evidence type="ECO:0000256" key="3">
    <source>
        <dbReference type="PIRNR" id="PIRNR000185"/>
    </source>
</evidence>
<dbReference type="SMART" id="SM00839">
    <property type="entry name" value="ELFV_dehydrog"/>
    <property type="match status" value="1"/>
</dbReference>
<evidence type="ECO:0000256" key="4">
    <source>
        <dbReference type="PIRSR" id="PIRSR000185-1"/>
    </source>
</evidence>
<keyword evidence="5" id="KW-0547">Nucleotide-binding</keyword>
<dbReference type="Gene3D" id="3.40.50.10860">
    <property type="entry name" value="Leucine Dehydrogenase, chain A, domain 1"/>
    <property type="match status" value="1"/>
</dbReference>
<dbReference type="AlphaFoldDB" id="A0A2M8G1R8"/>
<comment type="similarity">
    <text evidence="1 3 7">Belongs to the Glu/Leu/Phe/Val dehydrogenases family.</text>
</comment>
<dbReference type="GO" id="GO:0000166">
    <property type="term" value="F:nucleotide binding"/>
    <property type="evidence" value="ECO:0007669"/>
    <property type="project" value="UniProtKB-KW"/>
</dbReference>
<proteinExistence type="inferred from homology"/>
<dbReference type="SUPFAM" id="SSF53223">
    <property type="entry name" value="Aminoacid dehydrogenase-like, N-terminal domain"/>
    <property type="match status" value="1"/>
</dbReference>
<dbReference type="Pfam" id="PF00208">
    <property type="entry name" value="ELFV_dehydrog"/>
    <property type="match status" value="1"/>
</dbReference>
<dbReference type="FunFam" id="3.40.50.10860:FF:000003">
    <property type="entry name" value="Glutamate dehydrogenase"/>
    <property type="match status" value="1"/>
</dbReference>
<dbReference type="GO" id="GO:0004352">
    <property type="term" value="F:glutamate dehydrogenase (NAD+) activity"/>
    <property type="evidence" value="ECO:0007669"/>
    <property type="project" value="TreeGrafter"/>
</dbReference>
<feature type="binding site" evidence="5">
    <location>
        <position position="336"/>
    </location>
    <ligand>
        <name>substrate</name>
    </ligand>
</feature>
<feature type="binding site" evidence="5">
    <location>
        <position position="56"/>
    </location>
    <ligand>
        <name>substrate</name>
    </ligand>
</feature>
<accession>A0A2M8G1R8</accession>
<gene>
    <name evidence="9" type="ORF">CO020_00745</name>
</gene>
<organism evidence="9 10">
    <name type="scientific">Candidatus Colwellbacteria bacterium CG_4_9_14_0_2_um_filter_50_12</name>
    <dbReference type="NCBI Taxonomy" id="1974538"/>
    <lineage>
        <taxon>Bacteria</taxon>
        <taxon>Candidatus Colwelliibacteriota</taxon>
    </lineage>
</organism>
<dbReference type="PROSITE" id="PS00074">
    <property type="entry name" value="GLFV_DEHYDROGENASE"/>
    <property type="match status" value="1"/>
</dbReference>
<dbReference type="SUPFAM" id="SSF51735">
    <property type="entry name" value="NAD(P)-binding Rossmann-fold domains"/>
    <property type="match status" value="1"/>
</dbReference>
<dbReference type="CDD" id="cd01076">
    <property type="entry name" value="NAD_bind_1_Glu_DH"/>
    <property type="match status" value="1"/>
</dbReference>
<feature type="binding site" evidence="5">
    <location>
        <position position="80"/>
    </location>
    <ligand>
        <name>substrate</name>
    </ligand>
</feature>
<dbReference type="PRINTS" id="PR00082">
    <property type="entry name" value="GLFDHDRGNASE"/>
</dbReference>
<evidence type="ECO:0000256" key="1">
    <source>
        <dbReference type="ARBA" id="ARBA00006382"/>
    </source>
</evidence>
<evidence type="ECO:0000259" key="8">
    <source>
        <dbReference type="SMART" id="SM00839"/>
    </source>
</evidence>
<dbReference type="InterPro" id="IPR006095">
    <property type="entry name" value="Glu/Leu/Phe/Val/Trp_DH"/>
</dbReference>
<dbReference type="EMBL" id="PFQX01000030">
    <property type="protein sequence ID" value="PJC65422.1"/>
    <property type="molecule type" value="Genomic_DNA"/>
</dbReference>
<name>A0A2M8G1R8_9BACT</name>
<dbReference type="PANTHER" id="PTHR11606:SF13">
    <property type="entry name" value="GLUTAMATE DEHYDROGENASE 1, MITOCHONDRIAL"/>
    <property type="match status" value="1"/>
</dbReference>
<evidence type="ECO:0000256" key="7">
    <source>
        <dbReference type="RuleBase" id="RU004417"/>
    </source>
</evidence>
<dbReference type="GO" id="GO:0006538">
    <property type="term" value="P:L-glutamate catabolic process"/>
    <property type="evidence" value="ECO:0007669"/>
    <property type="project" value="TreeGrafter"/>
</dbReference>
<dbReference type="PANTHER" id="PTHR11606">
    <property type="entry name" value="GLUTAMATE DEHYDROGENASE"/>
    <property type="match status" value="1"/>
</dbReference>
<dbReference type="Gene3D" id="3.40.50.720">
    <property type="entry name" value="NAD(P)-binding Rossmann-like Domain"/>
    <property type="match status" value="1"/>
</dbReference>
<evidence type="ECO:0000313" key="9">
    <source>
        <dbReference type="EMBL" id="PJC65422.1"/>
    </source>
</evidence>
<dbReference type="InterPro" id="IPR046346">
    <property type="entry name" value="Aminoacid_DH-like_N_sf"/>
</dbReference>
<comment type="caution">
    <text evidence="9">The sequence shown here is derived from an EMBL/GenBank/DDBJ whole genome shotgun (WGS) entry which is preliminary data.</text>
</comment>
<dbReference type="PIRSF" id="PIRSF000185">
    <property type="entry name" value="Glu_DH"/>
    <property type="match status" value="1"/>
</dbReference>
<dbReference type="InterPro" id="IPR033922">
    <property type="entry name" value="NAD_bind_Glu_DH"/>
</dbReference>
<dbReference type="InterPro" id="IPR006097">
    <property type="entry name" value="Glu/Leu/Phe/Val/Trp_DH_dimer"/>
</dbReference>
<reference evidence="10" key="1">
    <citation type="submission" date="2017-09" db="EMBL/GenBank/DDBJ databases">
        <title>Depth-based differentiation of microbial function through sediment-hosted aquifers and enrichment of novel symbionts in the deep terrestrial subsurface.</title>
        <authorList>
            <person name="Probst A.J."/>
            <person name="Ladd B."/>
            <person name="Jarett J.K."/>
            <person name="Geller-Mcgrath D.E."/>
            <person name="Sieber C.M.K."/>
            <person name="Emerson J.B."/>
            <person name="Anantharaman K."/>
            <person name="Thomas B.C."/>
            <person name="Malmstrom R."/>
            <person name="Stieglmeier M."/>
            <person name="Klingl A."/>
            <person name="Woyke T."/>
            <person name="Ryan C.M."/>
            <person name="Banfield J.F."/>
        </authorList>
    </citation>
    <scope>NUCLEOTIDE SEQUENCE [LARGE SCALE GENOMIC DNA]</scope>
</reference>
<dbReference type="InterPro" id="IPR014362">
    <property type="entry name" value="Glu_DH"/>
</dbReference>
<evidence type="ECO:0000256" key="2">
    <source>
        <dbReference type="ARBA" id="ARBA00023002"/>
    </source>
</evidence>
<keyword evidence="5" id="KW-0520">NAD</keyword>
<feature type="active site" description="Proton donor" evidence="4">
    <location>
        <position position="92"/>
    </location>
</feature>
<keyword evidence="2 3" id="KW-0560">Oxidoreductase</keyword>
<feature type="binding site" evidence="5">
    <location>
        <position position="208"/>
    </location>
    <ligand>
        <name>NAD(+)</name>
        <dbReference type="ChEBI" id="CHEBI:57540"/>
    </ligand>
</feature>
<dbReference type="Proteomes" id="UP000229674">
    <property type="component" value="Unassembled WGS sequence"/>
</dbReference>
<dbReference type="InterPro" id="IPR036291">
    <property type="entry name" value="NAD(P)-bd_dom_sf"/>
</dbReference>
<feature type="domain" description="Glutamate/phenylalanine/leucine/valine/L-tryptophan dehydrogenase C-terminal" evidence="8">
    <location>
        <begin position="169"/>
        <end position="400"/>
    </location>
</feature>
<sequence length="400" mass="42836">MKNAIKYFPVSPLLEAQLLNPDRIVQISIPIKMDNGGVRVFEGLRVQHNNARGPYKGGIRYHEKVDMDEIKALSFWMTFKSAVVNVPFGGAKGGIVVNPKELSEGELERLSRGYVAKLYKLFGPELDVPAPDVNTNGKIMAWMLDEYEKLTGARSPATFTGKPIMQGGSEGREEATGFGGSVVLKKILESKIGGVSAGATVAIQGFGNVASHFADTTKNLGLKIVAVLDSKGGIYNPGGLNISKVELHKKETGAVKGFAGASDTTNEELLELPVDILVPAALENVLTGDNAGKVKAKLVIEMANGPTTLEADEIFDKTGVVVVPDILANSGGVATSYFEWYQNMHGEKWAKKEVLNKLTSLMESAFDAVNEAKISYGTTFRTAAYIVALERIAAAGNDKA</sequence>
<feature type="site" description="Important for catalysis" evidence="6">
    <location>
        <position position="132"/>
    </location>
</feature>
<dbReference type="InterPro" id="IPR006096">
    <property type="entry name" value="Glu/Leu/Phe/Val/Trp_DH_C"/>
</dbReference>